<evidence type="ECO:0000313" key="2">
    <source>
        <dbReference type="Proteomes" id="UP001283361"/>
    </source>
</evidence>
<dbReference type="AlphaFoldDB" id="A0AAE1A4S6"/>
<sequence length="97" mass="11197">MNHPPNLALTVPLNCLTCIPTLRYHFKQEKQIKAVRGVNQYLRQTFHALAQSSACLDLDRRSVSVSVDGRSETAPLELRRSKTDRYRGSIKEYRRKP</sequence>
<protein>
    <submittedName>
        <fullName evidence="1">Uncharacterized protein</fullName>
    </submittedName>
</protein>
<evidence type="ECO:0000313" key="1">
    <source>
        <dbReference type="EMBL" id="KAK3781175.1"/>
    </source>
</evidence>
<dbReference type="EMBL" id="JAWDGP010002657">
    <property type="protein sequence ID" value="KAK3781175.1"/>
    <property type="molecule type" value="Genomic_DNA"/>
</dbReference>
<proteinExistence type="predicted"/>
<keyword evidence="2" id="KW-1185">Reference proteome</keyword>
<organism evidence="1 2">
    <name type="scientific">Elysia crispata</name>
    <name type="common">lettuce slug</name>
    <dbReference type="NCBI Taxonomy" id="231223"/>
    <lineage>
        <taxon>Eukaryota</taxon>
        <taxon>Metazoa</taxon>
        <taxon>Spiralia</taxon>
        <taxon>Lophotrochozoa</taxon>
        <taxon>Mollusca</taxon>
        <taxon>Gastropoda</taxon>
        <taxon>Heterobranchia</taxon>
        <taxon>Euthyneura</taxon>
        <taxon>Panpulmonata</taxon>
        <taxon>Sacoglossa</taxon>
        <taxon>Placobranchoidea</taxon>
        <taxon>Plakobranchidae</taxon>
        <taxon>Elysia</taxon>
    </lineage>
</organism>
<name>A0AAE1A4S6_9GAST</name>
<reference evidence="1" key="1">
    <citation type="journal article" date="2023" name="G3 (Bethesda)">
        <title>A reference genome for the long-term kleptoplast-retaining sea slug Elysia crispata morphotype clarki.</title>
        <authorList>
            <person name="Eastman K.E."/>
            <person name="Pendleton A.L."/>
            <person name="Shaikh M.A."/>
            <person name="Suttiyut T."/>
            <person name="Ogas R."/>
            <person name="Tomko P."/>
            <person name="Gavelis G."/>
            <person name="Widhalm J.R."/>
            <person name="Wisecaver J.H."/>
        </authorList>
    </citation>
    <scope>NUCLEOTIDE SEQUENCE</scope>
    <source>
        <strain evidence="1">ECLA1</strain>
    </source>
</reference>
<gene>
    <name evidence="1" type="ORF">RRG08_020114</name>
</gene>
<comment type="caution">
    <text evidence="1">The sequence shown here is derived from an EMBL/GenBank/DDBJ whole genome shotgun (WGS) entry which is preliminary data.</text>
</comment>
<accession>A0AAE1A4S6</accession>
<dbReference type="Proteomes" id="UP001283361">
    <property type="component" value="Unassembled WGS sequence"/>
</dbReference>